<name>A0A7W3PK39_9MICO</name>
<dbReference type="InterPro" id="IPR050109">
    <property type="entry name" value="HTH-type_TetR-like_transc_reg"/>
</dbReference>
<dbReference type="Proteomes" id="UP000522688">
    <property type="component" value="Unassembled WGS sequence"/>
</dbReference>
<proteinExistence type="predicted"/>
<organism evidence="7 9">
    <name type="scientific">Frigoribacterium faeni</name>
    <dbReference type="NCBI Taxonomy" id="145483"/>
    <lineage>
        <taxon>Bacteria</taxon>
        <taxon>Bacillati</taxon>
        <taxon>Actinomycetota</taxon>
        <taxon>Actinomycetes</taxon>
        <taxon>Micrococcales</taxon>
        <taxon>Microbacteriaceae</taxon>
        <taxon>Frigoribacterium</taxon>
    </lineage>
</organism>
<dbReference type="InterPro" id="IPR009057">
    <property type="entry name" value="Homeodomain-like_sf"/>
</dbReference>
<dbReference type="Pfam" id="PF00440">
    <property type="entry name" value="TetR_N"/>
    <property type="match status" value="1"/>
</dbReference>
<dbReference type="PROSITE" id="PS50977">
    <property type="entry name" value="HTH_TETR_2"/>
    <property type="match status" value="1"/>
</dbReference>
<evidence type="ECO:0000256" key="1">
    <source>
        <dbReference type="ARBA" id="ARBA00023015"/>
    </source>
</evidence>
<dbReference type="SUPFAM" id="SSF48498">
    <property type="entry name" value="Tetracyclin repressor-like, C-terminal domain"/>
    <property type="match status" value="1"/>
</dbReference>
<gene>
    <name evidence="7" type="ORF">FB463_002650</name>
    <name evidence="6" type="ORF">FFA01_23410</name>
</gene>
<evidence type="ECO:0000256" key="4">
    <source>
        <dbReference type="PROSITE-ProRule" id="PRU00335"/>
    </source>
</evidence>
<evidence type="ECO:0000313" key="7">
    <source>
        <dbReference type="EMBL" id="MBA8814379.1"/>
    </source>
</evidence>
<reference evidence="6 8" key="1">
    <citation type="submission" date="2019-07" db="EMBL/GenBank/DDBJ databases">
        <title>Whole genome shotgun sequence of Frigoribacterium faeni NBRC 103066.</title>
        <authorList>
            <person name="Hosoyama A."/>
            <person name="Uohara A."/>
            <person name="Ohji S."/>
            <person name="Ichikawa N."/>
        </authorList>
    </citation>
    <scope>NUCLEOTIDE SEQUENCE [LARGE SCALE GENOMIC DNA]</scope>
    <source>
        <strain evidence="6 8">NBRC 103066</strain>
    </source>
</reference>
<dbReference type="RefSeq" id="WP_146856343.1">
    <property type="nucleotide sequence ID" value="NZ_BAAAHR010000003.1"/>
</dbReference>
<evidence type="ECO:0000259" key="5">
    <source>
        <dbReference type="PROSITE" id="PS50977"/>
    </source>
</evidence>
<dbReference type="EMBL" id="BJUV01000026">
    <property type="protein sequence ID" value="GEK84032.1"/>
    <property type="molecule type" value="Genomic_DNA"/>
</dbReference>
<dbReference type="AlphaFoldDB" id="A0A7W3PK39"/>
<feature type="DNA-binding region" description="H-T-H motif" evidence="4">
    <location>
        <begin position="41"/>
        <end position="60"/>
    </location>
</feature>
<dbReference type="Gene3D" id="1.10.357.10">
    <property type="entry name" value="Tetracycline Repressor, domain 2"/>
    <property type="match status" value="1"/>
</dbReference>
<dbReference type="GO" id="GO:0003700">
    <property type="term" value="F:DNA-binding transcription factor activity"/>
    <property type="evidence" value="ECO:0007669"/>
    <property type="project" value="TreeGrafter"/>
</dbReference>
<keyword evidence="1" id="KW-0805">Transcription regulation</keyword>
<dbReference type="SUPFAM" id="SSF46689">
    <property type="entry name" value="Homeodomain-like"/>
    <property type="match status" value="1"/>
</dbReference>
<dbReference type="InterPro" id="IPR001647">
    <property type="entry name" value="HTH_TetR"/>
</dbReference>
<protein>
    <submittedName>
        <fullName evidence="7">AcrR family transcriptional regulator</fullName>
    </submittedName>
    <submittedName>
        <fullName evidence="6">TetR family transcriptional regulator</fullName>
    </submittedName>
</protein>
<accession>A0A7W3PK39</accession>
<dbReference type="PROSITE" id="PS01081">
    <property type="entry name" value="HTH_TETR_1"/>
    <property type="match status" value="1"/>
</dbReference>
<feature type="domain" description="HTH tetR-type" evidence="5">
    <location>
        <begin position="19"/>
        <end position="78"/>
    </location>
</feature>
<dbReference type="GO" id="GO:0000976">
    <property type="term" value="F:transcription cis-regulatory region binding"/>
    <property type="evidence" value="ECO:0007669"/>
    <property type="project" value="TreeGrafter"/>
</dbReference>
<dbReference type="PANTHER" id="PTHR30055:SF234">
    <property type="entry name" value="HTH-TYPE TRANSCRIPTIONAL REGULATOR BETI"/>
    <property type="match status" value="1"/>
</dbReference>
<keyword evidence="2 4" id="KW-0238">DNA-binding</keyword>
<evidence type="ECO:0000256" key="3">
    <source>
        <dbReference type="ARBA" id="ARBA00023163"/>
    </source>
</evidence>
<dbReference type="PANTHER" id="PTHR30055">
    <property type="entry name" value="HTH-TYPE TRANSCRIPTIONAL REGULATOR RUTR"/>
    <property type="match status" value="1"/>
</dbReference>
<evidence type="ECO:0000313" key="8">
    <source>
        <dbReference type="Proteomes" id="UP000321154"/>
    </source>
</evidence>
<sequence length="219" mass="23563">MPTELEGGESDRSLRADAERNRDRILSAARRLYASEGLDISMSSVAREAGVGKATLSRRFATKNDLIAAVFAEHMASYVRATDEALANPNAWAGFTGFIETICSMQAADRGFANVLTITFPDARELEDLRDSSYRGFLTLIAGAKATGHLRADFASEDFVILLMANAGLVTATAEAAPSSWKRLVGHFLRAVATPGAPLPPMPQPPLDKDLYKAMARTA</sequence>
<evidence type="ECO:0000256" key="2">
    <source>
        <dbReference type="ARBA" id="ARBA00023125"/>
    </source>
</evidence>
<dbReference type="InterPro" id="IPR036271">
    <property type="entry name" value="Tet_transcr_reg_TetR-rel_C_sf"/>
</dbReference>
<comment type="caution">
    <text evidence="7">The sequence shown here is derived from an EMBL/GenBank/DDBJ whole genome shotgun (WGS) entry which is preliminary data.</text>
</comment>
<dbReference type="Proteomes" id="UP000321154">
    <property type="component" value="Unassembled WGS sequence"/>
</dbReference>
<dbReference type="PRINTS" id="PR00455">
    <property type="entry name" value="HTHTETR"/>
</dbReference>
<dbReference type="InterPro" id="IPR023772">
    <property type="entry name" value="DNA-bd_HTH_TetR-type_CS"/>
</dbReference>
<evidence type="ECO:0000313" key="9">
    <source>
        <dbReference type="Proteomes" id="UP000522688"/>
    </source>
</evidence>
<dbReference type="EMBL" id="JACGWW010000004">
    <property type="protein sequence ID" value="MBA8814379.1"/>
    <property type="molecule type" value="Genomic_DNA"/>
</dbReference>
<keyword evidence="8" id="KW-1185">Reference proteome</keyword>
<dbReference type="OrthoDB" id="3192968at2"/>
<reference evidence="7 9" key="2">
    <citation type="submission" date="2020-07" db="EMBL/GenBank/DDBJ databases">
        <title>Sequencing the genomes of 1000 actinobacteria strains.</title>
        <authorList>
            <person name="Klenk H.-P."/>
        </authorList>
    </citation>
    <scope>NUCLEOTIDE SEQUENCE [LARGE SCALE GENOMIC DNA]</scope>
    <source>
        <strain evidence="7 9">DSM 10309</strain>
    </source>
</reference>
<evidence type="ECO:0000313" key="6">
    <source>
        <dbReference type="EMBL" id="GEK84032.1"/>
    </source>
</evidence>
<keyword evidence="3" id="KW-0804">Transcription</keyword>